<sequence length="58" mass="6726">MKLKKGAISYLLGILIISFFLLFMVVFVFRHSNSLGTDFLLSLLVAHYIYKSMFSFED</sequence>
<keyword evidence="1" id="KW-0812">Transmembrane</keyword>
<keyword evidence="3" id="KW-1185">Reference proteome</keyword>
<dbReference type="STRING" id="632335.Calkr_0385"/>
<keyword evidence="1" id="KW-0472">Membrane</keyword>
<proteinExistence type="predicted"/>
<name>E4S8M8_CALA7</name>
<evidence type="ECO:0000256" key="1">
    <source>
        <dbReference type="SAM" id="Phobius"/>
    </source>
</evidence>
<accession>E4S8M8</accession>
<evidence type="ECO:0000313" key="3">
    <source>
        <dbReference type="Proteomes" id="UP000009256"/>
    </source>
</evidence>
<protein>
    <submittedName>
        <fullName evidence="2">Uncharacterized protein</fullName>
    </submittedName>
</protein>
<reference evidence="2 3" key="2">
    <citation type="journal article" date="2011" name="J. Bacteriol.">
        <title>Complete genome sequences for the anaerobic, extremely thermophilic plant biomass-degrading bacteria Caldicellulosiruptor hydrothermalis, Caldicellulosiruptor kristjanssonii, Caldicellulosiruptor kronotskyensis, Caldicellulosiruptor owensenis, and Caldicellulosiruptor lactoaceticus.</title>
        <authorList>
            <person name="Blumer-Schuette S.E."/>
            <person name="Ozdemir I."/>
            <person name="Mistry D."/>
            <person name="Lucas S."/>
            <person name="Lapidus A."/>
            <person name="Cheng J.F."/>
            <person name="Goodwin L.A."/>
            <person name="Pitluck S."/>
            <person name="Land M.L."/>
            <person name="Hauser L.J."/>
            <person name="Woyke T."/>
            <person name="Mikhailova N."/>
            <person name="Pati A."/>
            <person name="Kyrpides N.C."/>
            <person name="Ivanova N."/>
            <person name="Detter J.C."/>
            <person name="Walston-Davenport K."/>
            <person name="Han S."/>
            <person name="Adams M.W."/>
            <person name="Kelly R.M."/>
        </authorList>
    </citation>
    <scope>NUCLEOTIDE SEQUENCE [LARGE SCALE GENOMIC DNA]</scope>
    <source>
        <strain evidence="3">ATCC 700853 / DSM 12137 / I77R1B</strain>
    </source>
</reference>
<evidence type="ECO:0000313" key="2">
    <source>
        <dbReference type="EMBL" id="ADQ39937.1"/>
    </source>
</evidence>
<dbReference type="EMBL" id="CP002326">
    <property type="protein sequence ID" value="ADQ39937.1"/>
    <property type="molecule type" value="Genomic_DNA"/>
</dbReference>
<dbReference type="AlphaFoldDB" id="E4S8M8"/>
<organism evidence="2 3">
    <name type="scientific">Caldicellulosiruptor acetigenus (strain ATCC 700853 / DSM 12137 / I77R1B)</name>
    <name type="common">Caldicellulosiruptor kristjanssonii</name>
    <dbReference type="NCBI Taxonomy" id="632335"/>
    <lineage>
        <taxon>Bacteria</taxon>
        <taxon>Bacillati</taxon>
        <taxon>Bacillota</taxon>
        <taxon>Bacillota incertae sedis</taxon>
        <taxon>Caldicellulosiruptorales</taxon>
        <taxon>Caldicellulosiruptoraceae</taxon>
        <taxon>Caldicellulosiruptor</taxon>
    </lineage>
</organism>
<dbReference type="KEGG" id="cki:Calkr_0385"/>
<reference key="1">
    <citation type="submission" date="2010-11" db="EMBL/GenBank/DDBJ databases">
        <title>Complete sequence of chromosome of Caldicellulosiruptor kristjanssonii 177R1B.</title>
        <authorList>
            <consortium name="US DOE Joint Genome Institute"/>
            <person name="Lucas S."/>
            <person name="Copeland A."/>
            <person name="Lapidus A."/>
            <person name="Cheng J.-F."/>
            <person name="Bruce D."/>
            <person name="Goodwin L."/>
            <person name="Pitluck S."/>
            <person name="Davenport K."/>
            <person name="Detter J.C."/>
            <person name="Han C."/>
            <person name="Tapia R."/>
            <person name="Land M."/>
            <person name="Hauser L."/>
            <person name="Jeffries C."/>
            <person name="Kyrpides N."/>
            <person name="Ivanova N."/>
            <person name="Mikhailova N."/>
            <person name="Blumer-Schuette S.E."/>
            <person name="Kelly R.M."/>
            <person name="Woyke T."/>
        </authorList>
    </citation>
    <scope>NUCLEOTIDE SEQUENCE</scope>
    <source>
        <strain>177R1B</strain>
    </source>
</reference>
<keyword evidence="1" id="KW-1133">Transmembrane helix</keyword>
<gene>
    <name evidence="2" type="ordered locus">Calkr_0385</name>
</gene>
<dbReference type="Proteomes" id="UP000009256">
    <property type="component" value="Chromosome"/>
</dbReference>
<feature type="transmembrane region" description="Helical" evidence="1">
    <location>
        <begin position="7"/>
        <end position="29"/>
    </location>
</feature>
<dbReference type="HOGENOM" id="CLU_2970724_0_0_9"/>